<dbReference type="InterPro" id="IPR041492">
    <property type="entry name" value="HAD_2"/>
</dbReference>
<dbReference type="InterPro" id="IPR036412">
    <property type="entry name" value="HAD-like_sf"/>
</dbReference>
<dbReference type="SFLD" id="SFLDG01135">
    <property type="entry name" value="C1.5.6:_HAD__Beta-PGM__Phospha"/>
    <property type="match status" value="1"/>
</dbReference>
<dbReference type="FunFam" id="3.40.50.1000:FF:000022">
    <property type="entry name" value="Phosphoglycolate phosphatase"/>
    <property type="match status" value="1"/>
</dbReference>
<gene>
    <name evidence="10" type="ORF">LCGC14_0805150</name>
</gene>
<comment type="similarity">
    <text evidence="4">Belongs to the HAD-like hydrolase superfamily. CbbY/CbbZ/Gph/YieH family.</text>
</comment>
<dbReference type="NCBIfam" id="TIGR01509">
    <property type="entry name" value="HAD-SF-IA-v3"/>
    <property type="match status" value="1"/>
</dbReference>
<evidence type="ECO:0000256" key="4">
    <source>
        <dbReference type="ARBA" id="ARBA00006171"/>
    </source>
</evidence>
<keyword evidence="8" id="KW-0460">Magnesium</keyword>
<evidence type="ECO:0000256" key="8">
    <source>
        <dbReference type="ARBA" id="ARBA00022842"/>
    </source>
</evidence>
<dbReference type="HAMAP" id="MF_00495">
    <property type="entry name" value="GPH_hydrolase_bact"/>
    <property type="match status" value="1"/>
</dbReference>
<keyword evidence="9" id="KW-0119">Carbohydrate metabolism</keyword>
<dbReference type="EMBL" id="LAZR01002190">
    <property type="protein sequence ID" value="KKN33296.1"/>
    <property type="molecule type" value="Genomic_DNA"/>
</dbReference>
<evidence type="ECO:0000256" key="9">
    <source>
        <dbReference type="ARBA" id="ARBA00023277"/>
    </source>
</evidence>
<dbReference type="PANTHER" id="PTHR43434">
    <property type="entry name" value="PHOSPHOGLYCOLATE PHOSPHATASE"/>
    <property type="match status" value="1"/>
</dbReference>
<dbReference type="SUPFAM" id="SSF56784">
    <property type="entry name" value="HAD-like"/>
    <property type="match status" value="1"/>
</dbReference>
<dbReference type="GO" id="GO:0046872">
    <property type="term" value="F:metal ion binding"/>
    <property type="evidence" value="ECO:0007669"/>
    <property type="project" value="UniProtKB-KW"/>
</dbReference>
<dbReference type="SFLD" id="SFLDS00003">
    <property type="entry name" value="Haloacid_Dehalogenase"/>
    <property type="match status" value="1"/>
</dbReference>
<evidence type="ECO:0000313" key="10">
    <source>
        <dbReference type="EMBL" id="KKN33296.1"/>
    </source>
</evidence>
<comment type="catalytic activity">
    <reaction evidence="1">
        <text>2-phosphoglycolate + H2O = glycolate + phosphate</text>
        <dbReference type="Rhea" id="RHEA:14369"/>
        <dbReference type="ChEBI" id="CHEBI:15377"/>
        <dbReference type="ChEBI" id="CHEBI:29805"/>
        <dbReference type="ChEBI" id="CHEBI:43474"/>
        <dbReference type="ChEBI" id="CHEBI:58033"/>
        <dbReference type="EC" id="3.1.3.18"/>
    </reaction>
</comment>
<evidence type="ECO:0000256" key="7">
    <source>
        <dbReference type="ARBA" id="ARBA00022801"/>
    </source>
</evidence>
<dbReference type="SFLD" id="SFLDG01129">
    <property type="entry name" value="C1.5:_HAD__Beta-PGM__Phosphata"/>
    <property type="match status" value="1"/>
</dbReference>
<dbReference type="InterPro" id="IPR050155">
    <property type="entry name" value="HAD-like_hydrolase_sf"/>
</dbReference>
<dbReference type="GO" id="GO:0005829">
    <property type="term" value="C:cytosol"/>
    <property type="evidence" value="ECO:0007669"/>
    <property type="project" value="TreeGrafter"/>
</dbReference>
<evidence type="ECO:0000256" key="5">
    <source>
        <dbReference type="ARBA" id="ARBA00013078"/>
    </source>
</evidence>
<comment type="caution">
    <text evidence="10">The sequence shown here is derived from an EMBL/GenBank/DDBJ whole genome shotgun (WGS) entry which is preliminary data.</text>
</comment>
<dbReference type="PANTHER" id="PTHR43434:SF1">
    <property type="entry name" value="PHOSPHOGLYCOLATE PHOSPHATASE"/>
    <property type="match status" value="1"/>
</dbReference>
<dbReference type="Gene3D" id="1.10.150.240">
    <property type="entry name" value="Putative phosphatase, domain 2"/>
    <property type="match status" value="1"/>
</dbReference>
<evidence type="ECO:0000256" key="2">
    <source>
        <dbReference type="ARBA" id="ARBA00001946"/>
    </source>
</evidence>
<evidence type="ECO:0000256" key="1">
    <source>
        <dbReference type="ARBA" id="ARBA00000830"/>
    </source>
</evidence>
<dbReference type="CDD" id="cd16417">
    <property type="entry name" value="HAD_PGPase"/>
    <property type="match status" value="1"/>
</dbReference>
<keyword evidence="6" id="KW-0479">Metal-binding</keyword>
<dbReference type="Pfam" id="PF13419">
    <property type="entry name" value="HAD_2"/>
    <property type="match status" value="1"/>
</dbReference>
<dbReference type="InterPro" id="IPR037512">
    <property type="entry name" value="PGPase_prok"/>
</dbReference>
<dbReference type="GO" id="GO:0046295">
    <property type="term" value="P:glycolate biosynthetic process"/>
    <property type="evidence" value="ECO:0007669"/>
    <property type="project" value="UniProtKB-UniPathway"/>
</dbReference>
<accession>A0A0F9S8J6</accession>
<keyword evidence="7" id="KW-0378">Hydrolase</keyword>
<protein>
    <recommendedName>
        <fullName evidence="5">phosphoglycolate phosphatase</fullName>
        <ecNumber evidence="5">3.1.3.18</ecNumber>
    </recommendedName>
</protein>
<dbReference type="InterPro" id="IPR023214">
    <property type="entry name" value="HAD_sf"/>
</dbReference>
<dbReference type="InterPro" id="IPR023198">
    <property type="entry name" value="PGP-like_dom2"/>
</dbReference>
<dbReference type="GO" id="GO:0005975">
    <property type="term" value="P:carbohydrate metabolic process"/>
    <property type="evidence" value="ECO:0007669"/>
    <property type="project" value="InterPro"/>
</dbReference>
<dbReference type="NCBIfam" id="TIGR01549">
    <property type="entry name" value="HAD-SF-IA-v1"/>
    <property type="match status" value="1"/>
</dbReference>
<dbReference type="UniPathway" id="UPA00865">
    <property type="reaction ID" value="UER00834"/>
</dbReference>
<comment type="cofactor">
    <cofactor evidence="2">
        <name>Mg(2+)</name>
        <dbReference type="ChEBI" id="CHEBI:18420"/>
    </cofactor>
</comment>
<dbReference type="PROSITE" id="PS01228">
    <property type="entry name" value="COF_1"/>
    <property type="match status" value="1"/>
</dbReference>
<proteinExistence type="inferred from homology"/>
<dbReference type="EC" id="3.1.3.18" evidence="5"/>
<comment type="pathway">
    <text evidence="3">Organic acid metabolism; glycolate biosynthesis; glycolate from 2-phosphoglycolate: step 1/1.</text>
</comment>
<name>A0A0F9S8J6_9ZZZZ</name>
<sequence>MSLAGLFNARWPGVALFDLDGTLVNSAPDLAAAVDLTLEQLGRKPVGLEQVHQWVGHGSPVLIRRALAGKADWEPATLNDDALFDDALALFYQNYQQFNGQYSTVYPGVEACLDALNDRGCRMAVVTNKPEQFVAPLLEQMGLEHHFQLVIGGDTLSTKKPDSAPLLHAMEKLQGSRGVTVMVGDSAADVGAAQAAGIPCVVVTYGYNFGRSVHTLGADAVVDSLSELL</sequence>
<reference evidence="10" key="1">
    <citation type="journal article" date="2015" name="Nature">
        <title>Complex archaea that bridge the gap between prokaryotes and eukaryotes.</title>
        <authorList>
            <person name="Spang A."/>
            <person name="Saw J.H."/>
            <person name="Jorgensen S.L."/>
            <person name="Zaremba-Niedzwiedzka K."/>
            <person name="Martijn J."/>
            <person name="Lind A.E."/>
            <person name="van Eijk R."/>
            <person name="Schleper C."/>
            <person name="Guy L."/>
            <person name="Ettema T.J."/>
        </authorList>
    </citation>
    <scope>NUCLEOTIDE SEQUENCE</scope>
</reference>
<dbReference type="InterPro" id="IPR006439">
    <property type="entry name" value="HAD-SF_hydro_IA"/>
</dbReference>
<dbReference type="AlphaFoldDB" id="A0A0F9S8J6"/>
<dbReference type="NCBIfam" id="NF009695">
    <property type="entry name" value="PRK13222.1-2"/>
    <property type="match status" value="1"/>
</dbReference>
<evidence type="ECO:0000256" key="3">
    <source>
        <dbReference type="ARBA" id="ARBA00004818"/>
    </source>
</evidence>
<organism evidence="10">
    <name type="scientific">marine sediment metagenome</name>
    <dbReference type="NCBI Taxonomy" id="412755"/>
    <lineage>
        <taxon>unclassified sequences</taxon>
        <taxon>metagenomes</taxon>
        <taxon>ecological metagenomes</taxon>
    </lineage>
</organism>
<dbReference type="NCBIfam" id="TIGR01449">
    <property type="entry name" value="PGP_bact"/>
    <property type="match status" value="1"/>
</dbReference>
<dbReference type="Gene3D" id="3.40.50.1000">
    <property type="entry name" value="HAD superfamily/HAD-like"/>
    <property type="match status" value="1"/>
</dbReference>
<dbReference type="GO" id="GO:0006281">
    <property type="term" value="P:DNA repair"/>
    <property type="evidence" value="ECO:0007669"/>
    <property type="project" value="TreeGrafter"/>
</dbReference>
<evidence type="ECO:0000256" key="6">
    <source>
        <dbReference type="ARBA" id="ARBA00022723"/>
    </source>
</evidence>
<dbReference type="GO" id="GO:0008967">
    <property type="term" value="F:phosphoglycolate phosphatase activity"/>
    <property type="evidence" value="ECO:0007669"/>
    <property type="project" value="UniProtKB-EC"/>
</dbReference>